<dbReference type="GeneTree" id="ENSGT01030000234522"/>
<proteinExistence type="predicted"/>
<dbReference type="Ensembl" id="ENSKMAT00000007576.1">
    <property type="protein sequence ID" value="ENSKMAP00000007456.1"/>
    <property type="gene ID" value="ENSKMAG00000005620.1"/>
</dbReference>
<dbReference type="OMA" id="YIAFRSM"/>
<dbReference type="Pfam" id="PF20846">
    <property type="entry name" value="PNMA_N"/>
    <property type="match status" value="1"/>
</dbReference>
<feature type="domain" description="Paraneoplastic antigen Ma-like N-terminal" evidence="3">
    <location>
        <begin position="15"/>
        <end position="86"/>
    </location>
</feature>
<dbReference type="Proteomes" id="UP000264800">
    <property type="component" value="Unplaced"/>
</dbReference>
<reference evidence="4" key="1">
    <citation type="submission" date="2025-08" db="UniProtKB">
        <authorList>
            <consortium name="Ensembl"/>
        </authorList>
    </citation>
    <scope>IDENTIFICATION</scope>
</reference>
<dbReference type="STRING" id="37003.ENSKMAP00000007456"/>
<dbReference type="InterPro" id="IPR048271">
    <property type="entry name" value="PNMA_N"/>
</dbReference>
<evidence type="ECO:0000313" key="4">
    <source>
        <dbReference type="Ensembl" id="ENSKMAP00000007456.1"/>
    </source>
</evidence>
<dbReference type="InterPro" id="IPR026523">
    <property type="entry name" value="PNMA"/>
</dbReference>
<accession>A0A3Q2ZUG7</accession>
<reference evidence="4" key="2">
    <citation type="submission" date="2025-09" db="UniProtKB">
        <authorList>
            <consortium name="Ensembl"/>
        </authorList>
    </citation>
    <scope>IDENTIFICATION</scope>
</reference>
<dbReference type="InterPro" id="IPR048270">
    <property type="entry name" value="PNMA_C"/>
</dbReference>
<keyword evidence="5" id="KW-1185">Reference proteome</keyword>
<organism evidence="4 5">
    <name type="scientific">Kryptolebias marmoratus</name>
    <name type="common">Mangrove killifish</name>
    <name type="synonym">Rivulus marmoratus</name>
    <dbReference type="NCBI Taxonomy" id="37003"/>
    <lineage>
        <taxon>Eukaryota</taxon>
        <taxon>Metazoa</taxon>
        <taxon>Chordata</taxon>
        <taxon>Craniata</taxon>
        <taxon>Vertebrata</taxon>
        <taxon>Euteleostomi</taxon>
        <taxon>Actinopterygii</taxon>
        <taxon>Neopterygii</taxon>
        <taxon>Teleostei</taxon>
        <taxon>Neoteleostei</taxon>
        <taxon>Acanthomorphata</taxon>
        <taxon>Ovalentaria</taxon>
        <taxon>Atherinomorphae</taxon>
        <taxon>Cyprinodontiformes</taxon>
        <taxon>Rivulidae</taxon>
        <taxon>Kryptolebias</taxon>
    </lineage>
</organism>
<name>A0A3Q2ZUG7_KRYMA</name>
<evidence type="ECO:0000256" key="1">
    <source>
        <dbReference type="SAM" id="MobiDB-lite"/>
    </source>
</evidence>
<sequence>MAHFSAKNSNLLECLDASHALVVKQVPVETTVKHIEETLMTIKALGRVRVRGRMFNPQSQSLMVLCECSERVNTKTIPLDVPPIEGGELWTLHGPADDEENGNTEKSQTDPLPQDSSPSTKEAAAPEMLSSDSMPGNSADSIIKAVGDLLAKTMRPAQDSNVFRRLRAYSGLSPTPPGEKSLNTWMEQAQLMVDESDCSIREKRRRIVESLKGPALEIAQAVRANDPDASPGEYIEALQRAFGSPESPEDLYFSFRALRQSVGERLSDFLRRVERKLTKVVQRGGITPNLRDSARVDQLLRGATESDILLLQLRLREKKRNPPSFLTLLNEIREEEFQQSEQVLDHNSAVEEDTSGVILSSEDPVVGTGLEVGDIPTSSVPDDGIDPTNVPSAKRLVKPVIRLSYDEPGKPTDKPLVIVHRGMRIYITRDTEEDLNIDCYPSCNVPFQRAARCSREHWQHAEVADGDI</sequence>
<dbReference type="PANTHER" id="PTHR23095:SF51">
    <property type="entry name" value="PARANEOPLASTIC ANTIGEN MA1 HOMOLOG-RELATED"/>
    <property type="match status" value="1"/>
</dbReference>
<dbReference type="AlphaFoldDB" id="A0A3Q2ZUG7"/>
<evidence type="ECO:0000313" key="5">
    <source>
        <dbReference type="Proteomes" id="UP000264800"/>
    </source>
</evidence>
<evidence type="ECO:0000259" key="2">
    <source>
        <dbReference type="Pfam" id="PF14893"/>
    </source>
</evidence>
<protein>
    <submittedName>
        <fullName evidence="4">Uncharacterized protein</fullName>
    </submittedName>
</protein>
<feature type="compositionally biased region" description="Polar residues" evidence="1">
    <location>
        <begin position="104"/>
        <end position="120"/>
    </location>
</feature>
<feature type="region of interest" description="Disordered" evidence="1">
    <location>
        <begin position="85"/>
        <end position="137"/>
    </location>
</feature>
<evidence type="ECO:0000259" key="3">
    <source>
        <dbReference type="Pfam" id="PF20846"/>
    </source>
</evidence>
<feature type="domain" description="Paraneoplastic antigen Ma-like C-terminal" evidence="2">
    <location>
        <begin position="169"/>
        <end position="329"/>
    </location>
</feature>
<dbReference type="Pfam" id="PF14893">
    <property type="entry name" value="PNMA"/>
    <property type="match status" value="1"/>
</dbReference>
<dbReference type="PANTHER" id="PTHR23095">
    <property type="entry name" value="PARANEOPLASTIC ANTIGEN"/>
    <property type="match status" value="1"/>
</dbReference>